<name>A0AAV2GSD0_9ROSI</name>
<reference evidence="2 3" key="1">
    <citation type="submission" date="2024-04" db="EMBL/GenBank/DDBJ databases">
        <authorList>
            <person name="Fracassetti M."/>
        </authorList>
    </citation>
    <scope>NUCLEOTIDE SEQUENCE [LARGE SCALE GENOMIC DNA]</scope>
</reference>
<evidence type="ECO:0000313" key="3">
    <source>
        <dbReference type="Proteomes" id="UP001497516"/>
    </source>
</evidence>
<feature type="region of interest" description="Disordered" evidence="1">
    <location>
        <begin position="1"/>
        <end position="26"/>
    </location>
</feature>
<gene>
    <name evidence="2" type="ORF">LTRI10_LOCUS52011</name>
</gene>
<sequence length="73" mass="8030">MESSEKETDLSQGDTGAMGQETHEDEDTILSCQTLVNFMPFVGQLFVSQDAAYEFYCYFVATAPTEKTASTGE</sequence>
<accession>A0AAV2GSD0</accession>
<dbReference type="EMBL" id="OZ034822">
    <property type="protein sequence ID" value="CAL1412738.1"/>
    <property type="molecule type" value="Genomic_DNA"/>
</dbReference>
<dbReference type="Proteomes" id="UP001497516">
    <property type="component" value="Chromosome 9"/>
</dbReference>
<keyword evidence="3" id="KW-1185">Reference proteome</keyword>
<organism evidence="2 3">
    <name type="scientific">Linum trigynum</name>
    <dbReference type="NCBI Taxonomy" id="586398"/>
    <lineage>
        <taxon>Eukaryota</taxon>
        <taxon>Viridiplantae</taxon>
        <taxon>Streptophyta</taxon>
        <taxon>Embryophyta</taxon>
        <taxon>Tracheophyta</taxon>
        <taxon>Spermatophyta</taxon>
        <taxon>Magnoliopsida</taxon>
        <taxon>eudicotyledons</taxon>
        <taxon>Gunneridae</taxon>
        <taxon>Pentapetalae</taxon>
        <taxon>rosids</taxon>
        <taxon>fabids</taxon>
        <taxon>Malpighiales</taxon>
        <taxon>Linaceae</taxon>
        <taxon>Linum</taxon>
    </lineage>
</organism>
<protein>
    <submittedName>
        <fullName evidence="2">Uncharacterized protein</fullName>
    </submittedName>
</protein>
<evidence type="ECO:0000313" key="2">
    <source>
        <dbReference type="EMBL" id="CAL1412738.1"/>
    </source>
</evidence>
<dbReference type="AlphaFoldDB" id="A0AAV2GSD0"/>
<evidence type="ECO:0000256" key="1">
    <source>
        <dbReference type="SAM" id="MobiDB-lite"/>
    </source>
</evidence>
<proteinExistence type="predicted"/>